<evidence type="ECO:0000259" key="1">
    <source>
        <dbReference type="Pfam" id="PF04389"/>
    </source>
</evidence>
<reference evidence="2" key="1">
    <citation type="submission" date="2018-06" db="EMBL/GenBank/DDBJ databases">
        <authorList>
            <person name="Zhirakovskaya E."/>
        </authorList>
    </citation>
    <scope>NUCLEOTIDE SEQUENCE</scope>
</reference>
<feature type="non-terminal residue" evidence="2">
    <location>
        <position position="1"/>
    </location>
</feature>
<dbReference type="GO" id="GO:0006508">
    <property type="term" value="P:proteolysis"/>
    <property type="evidence" value="ECO:0007669"/>
    <property type="project" value="InterPro"/>
</dbReference>
<evidence type="ECO:0000313" key="2">
    <source>
        <dbReference type="EMBL" id="VAW01133.1"/>
    </source>
</evidence>
<feature type="domain" description="Peptidase M28" evidence="1">
    <location>
        <begin position="34"/>
        <end position="249"/>
    </location>
</feature>
<proteinExistence type="predicted"/>
<dbReference type="InterPro" id="IPR045175">
    <property type="entry name" value="M28_fam"/>
</dbReference>
<sequence length="277" mass="29686">AEADAEGVSPSGFDLAVTISMQGAQTSKTVTSPNVVGLIPGSNPDMKDEYIVLSAHLDHTGIDQKKIDAGEDGINNGAFDNAMGVATMLEAATRLREASLGRSVLILAVTAEEKGLLGADYFAHYPTVDGDALAADVNLDMPVVLYPFTDVIAFGAERSSIGPIVRTAAAKMGITLSPDPMPEQNLFVRSDHYRFVEKGVPAVFLVVGFANGGEEKINDFRKNHYHKPSDDTSLPILYDEAARFAEVNALIAKDLANAEERPHWNEGDFFGELFSGK</sequence>
<dbReference type="GO" id="GO:0008235">
    <property type="term" value="F:metalloexopeptidase activity"/>
    <property type="evidence" value="ECO:0007669"/>
    <property type="project" value="InterPro"/>
</dbReference>
<name>A0A3B0SB29_9ZZZZ</name>
<dbReference type="SUPFAM" id="SSF53187">
    <property type="entry name" value="Zn-dependent exopeptidases"/>
    <property type="match status" value="1"/>
</dbReference>
<dbReference type="AlphaFoldDB" id="A0A3B0SB29"/>
<dbReference type="Pfam" id="PF04389">
    <property type="entry name" value="Peptidase_M28"/>
    <property type="match status" value="1"/>
</dbReference>
<dbReference type="InterPro" id="IPR007484">
    <property type="entry name" value="Peptidase_M28"/>
</dbReference>
<gene>
    <name evidence="2" type="ORF">MNBD_ALPHA05-1599</name>
</gene>
<dbReference type="Gene3D" id="3.40.630.10">
    <property type="entry name" value="Zn peptidases"/>
    <property type="match status" value="1"/>
</dbReference>
<dbReference type="EMBL" id="UOEH01000328">
    <property type="protein sequence ID" value="VAW01133.1"/>
    <property type="molecule type" value="Genomic_DNA"/>
</dbReference>
<dbReference type="PANTHER" id="PTHR12147">
    <property type="entry name" value="METALLOPEPTIDASE M28 FAMILY MEMBER"/>
    <property type="match status" value="1"/>
</dbReference>
<dbReference type="PANTHER" id="PTHR12147:SF26">
    <property type="entry name" value="PEPTIDASE M28 DOMAIN-CONTAINING PROTEIN"/>
    <property type="match status" value="1"/>
</dbReference>
<accession>A0A3B0SB29</accession>
<protein>
    <submittedName>
        <fullName evidence="2">Gll4423 protein</fullName>
    </submittedName>
</protein>
<organism evidence="2">
    <name type="scientific">hydrothermal vent metagenome</name>
    <dbReference type="NCBI Taxonomy" id="652676"/>
    <lineage>
        <taxon>unclassified sequences</taxon>
        <taxon>metagenomes</taxon>
        <taxon>ecological metagenomes</taxon>
    </lineage>
</organism>